<dbReference type="PANTHER" id="PTHR37534">
    <property type="entry name" value="TRANSCRIPTIONAL ACTIVATOR PROTEIN UGA3"/>
    <property type="match status" value="1"/>
</dbReference>
<dbReference type="GO" id="GO:0000976">
    <property type="term" value="F:transcription cis-regulatory region binding"/>
    <property type="evidence" value="ECO:0007669"/>
    <property type="project" value="TreeGrafter"/>
</dbReference>
<dbReference type="AlphaFoldDB" id="A0A0D2GP25"/>
<dbReference type="GO" id="GO:0008270">
    <property type="term" value="F:zinc ion binding"/>
    <property type="evidence" value="ECO:0007669"/>
    <property type="project" value="InterPro"/>
</dbReference>
<dbReference type="SUPFAM" id="SSF57701">
    <property type="entry name" value="Zn2/Cys6 DNA-binding domain"/>
    <property type="match status" value="1"/>
</dbReference>
<dbReference type="GO" id="GO:0045944">
    <property type="term" value="P:positive regulation of transcription by RNA polymerase II"/>
    <property type="evidence" value="ECO:0007669"/>
    <property type="project" value="TreeGrafter"/>
</dbReference>
<dbReference type="CDD" id="cd00067">
    <property type="entry name" value="GAL4"/>
    <property type="match status" value="1"/>
</dbReference>
<dbReference type="OrthoDB" id="5386330at2759"/>
<dbReference type="InterPro" id="IPR001138">
    <property type="entry name" value="Zn2Cys6_DnaBD"/>
</dbReference>
<proteinExistence type="predicted"/>
<keyword evidence="2" id="KW-0805">Transcription regulation</keyword>
<keyword evidence="4" id="KW-0804">Transcription</keyword>
<evidence type="ECO:0000256" key="5">
    <source>
        <dbReference type="ARBA" id="ARBA00023242"/>
    </source>
</evidence>
<evidence type="ECO:0000313" key="7">
    <source>
        <dbReference type="EMBL" id="KIW82723.1"/>
    </source>
</evidence>
<name>A0A0D2GP25_9EURO</name>
<dbReference type="Gene3D" id="4.10.240.10">
    <property type="entry name" value="Zn(2)-C6 fungal-type DNA-binding domain"/>
    <property type="match status" value="1"/>
</dbReference>
<comment type="subcellular location">
    <subcellularLocation>
        <location evidence="1">Nucleus</location>
    </subcellularLocation>
</comment>
<sequence length="481" mass="53647">MPKELIGCHNCSRRRIKCDQSRPKCNKCLRKGLDCPGYGIRYRFNDGIASRGRFTGRTIPIDQAASTQGPLEHRTTPVLLWPDGTTTSTLTQADPVIESRGYEDTELLSEGDHNLPTLSADIADIADSEQHLSFMRAFTAASSELLLEPIVCLLCNSTHQHGVCPNQVSPPLQLVGPQYRELFAHFSSTIAPVMVVLDGKFNGYRDLILPLAFEDHLVRSAVCVVAMQHLAYQQPGLQSRAEAGFQSIISELRIRTSTQADLLDISAWTTIIILLTGETITGGTNLPYLFKILQHLAAANTRDGRNSVMHSFLMEQTRMMTLFAQPLLGESSGTLTLSARPAAYFEFISNAAIFHPMLAPQIGLYKSAIHMACNIYLKRVTSGPPHSETVADLARLKGLCERIQPTTPGHHTLVWVYFIAAAESSTLEHRDFFTMRLQEVFSRTRFHNIPTALAALQEFWKVQSERRWTEILPEVMPVFII</sequence>
<dbReference type="PROSITE" id="PS00463">
    <property type="entry name" value="ZN2_CY6_FUNGAL_1"/>
    <property type="match status" value="1"/>
</dbReference>
<keyword evidence="5" id="KW-0539">Nucleus</keyword>
<dbReference type="InterPro" id="IPR021858">
    <property type="entry name" value="Fun_TF"/>
</dbReference>
<dbReference type="Proteomes" id="UP000053029">
    <property type="component" value="Unassembled WGS sequence"/>
</dbReference>
<dbReference type="PANTHER" id="PTHR37534:SF17">
    <property type="entry name" value="ZN(2)-C6 FUNGAL-TYPE DOMAIN-CONTAINING PROTEIN"/>
    <property type="match status" value="1"/>
</dbReference>
<keyword evidence="3" id="KW-0238">DNA-binding</keyword>
<dbReference type="RefSeq" id="XP_013286531.1">
    <property type="nucleotide sequence ID" value="XM_013431077.1"/>
</dbReference>
<dbReference type="STRING" id="1442368.A0A0D2GP25"/>
<dbReference type="Pfam" id="PF11951">
    <property type="entry name" value="Fungal_trans_2"/>
    <property type="match status" value="2"/>
</dbReference>
<dbReference type="SMART" id="SM00066">
    <property type="entry name" value="GAL4"/>
    <property type="match status" value="1"/>
</dbReference>
<dbReference type="HOGENOM" id="CLU_031387_1_0_1"/>
<evidence type="ECO:0000256" key="4">
    <source>
        <dbReference type="ARBA" id="ARBA00023163"/>
    </source>
</evidence>
<dbReference type="Pfam" id="PF00172">
    <property type="entry name" value="Zn_clus"/>
    <property type="match status" value="1"/>
</dbReference>
<evidence type="ECO:0000256" key="1">
    <source>
        <dbReference type="ARBA" id="ARBA00004123"/>
    </source>
</evidence>
<evidence type="ECO:0000256" key="3">
    <source>
        <dbReference type="ARBA" id="ARBA00023125"/>
    </source>
</evidence>
<gene>
    <name evidence="7" type="ORF">Z517_05751</name>
</gene>
<accession>A0A0D2GP25</accession>
<dbReference type="GO" id="GO:0005634">
    <property type="term" value="C:nucleus"/>
    <property type="evidence" value="ECO:0007669"/>
    <property type="project" value="UniProtKB-SubCell"/>
</dbReference>
<dbReference type="VEuPathDB" id="FungiDB:Z517_05751"/>
<dbReference type="EMBL" id="KN846971">
    <property type="protein sequence ID" value="KIW82723.1"/>
    <property type="molecule type" value="Genomic_DNA"/>
</dbReference>
<keyword evidence="8" id="KW-1185">Reference proteome</keyword>
<reference evidence="7 8" key="1">
    <citation type="submission" date="2015-01" db="EMBL/GenBank/DDBJ databases">
        <title>The Genome Sequence of Fonsecaea pedrosoi CBS 271.37.</title>
        <authorList>
            <consortium name="The Broad Institute Genomics Platform"/>
            <person name="Cuomo C."/>
            <person name="de Hoog S."/>
            <person name="Gorbushina A."/>
            <person name="Stielow B."/>
            <person name="Teixiera M."/>
            <person name="Abouelleil A."/>
            <person name="Chapman S.B."/>
            <person name="Priest M."/>
            <person name="Young S.K."/>
            <person name="Wortman J."/>
            <person name="Nusbaum C."/>
            <person name="Birren B."/>
        </authorList>
    </citation>
    <scope>NUCLEOTIDE SEQUENCE [LARGE SCALE GENOMIC DNA]</scope>
    <source>
        <strain evidence="7 8">CBS 271.37</strain>
    </source>
</reference>
<dbReference type="GO" id="GO:0000981">
    <property type="term" value="F:DNA-binding transcription factor activity, RNA polymerase II-specific"/>
    <property type="evidence" value="ECO:0007669"/>
    <property type="project" value="InterPro"/>
</dbReference>
<evidence type="ECO:0000259" key="6">
    <source>
        <dbReference type="PROSITE" id="PS50048"/>
    </source>
</evidence>
<dbReference type="InterPro" id="IPR036864">
    <property type="entry name" value="Zn2-C6_fun-type_DNA-bd_sf"/>
</dbReference>
<organism evidence="7 8">
    <name type="scientific">Fonsecaea pedrosoi CBS 271.37</name>
    <dbReference type="NCBI Taxonomy" id="1442368"/>
    <lineage>
        <taxon>Eukaryota</taxon>
        <taxon>Fungi</taxon>
        <taxon>Dikarya</taxon>
        <taxon>Ascomycota</taxon>
        <taxon>Pezizomycotina</taxon>
        <taxon>Eurotiomycetes</taxon>
        <taxon>Chaetothyriomycetidae</taxon>
        <taxon>Chaetothyriales</taxon>
        <taxon>Herpotrichiellaceae</taxon>
        <taxon>Fonsecaea</taxon>
    </lineage>
</organism>
<evidence type="ECO:0000313" key="8">
    <source>
        <dbReference type="Proteomes" id="UP000053029"/>
    </source>
</evidence>
<dbReference type="GeneID" id="25305241"/>
<dbReference type="PROSITE" id="PS50048">
    <property type="entry name" value="ZN2_CY6_FUNGAL_2"/>
    <property type="match status" value="1"/>
</dbReference>
<feature type="domain" description="Zn(2)-C6 fungal-type" evidence="6">
    <location>
        <begin position="7"/>
        <end position="35"/>
    </location>
</feature>
<protein>
    <recommendedName>
        <fullName evidence="6">Zn(2)-C6 fungal-type domain-containing protein</fullName>
    </recommendedName>
</protein>
<evidence type="ECO:0000256" key="2">
    <source>
        <dbReference type="ARBA" id="ARBA00023015"/>
    </source>
</evidence>